<dbReference type="Proteomes" id="UP001302745">
    <property type="component" value="Unassembled WGS sequence"/>
</dbReference>
<accession>A0AAN6VBY5</accession>
<feature type="compositionally biased region" description="Pro residues" evidence="1">
    <location>
        <begin position="381"/>
        <end position="391"/>
    </location>
</feature>
<name>A0AAN6VBY5_9PEZI</name>
<sequence length="495" mass="51322">MLIAPTVAPVPTPAPAPTLASAYGLIQPRQTDYYGNCYNVEKAYQCTSVLSGCYGGDYLSATDYNVAATSCFCTYGISYLDCFYSQVATGTCASYYFGTEGTSRSRSYYIEYCGSIPPNAMANIQPPTSVSLDLETVDVVTATGAIRQPNYAGQPNYQGSGELLKGPCTATSFTQVDASSTVYYAGFVGCAKDRPECCPWAVATTGTPVSGGAGANDKDNSGYDFPTPVNNDLAQLASCADDYYSISGGCCPNGFWPFTSAVGGITPCWSSIARVAPPTLTLEKDAKTMDKPTSAVVNIVWSMRYPVADPGGGGLSTAAKAGIGAGAGVAAILIAGLAFCLWRSKRKNKKLAEPQQPIPPQPTFQQPQPQMMQQGAVPNGQYPPGPFPPGMVAPGMMAPPSDGASIMTSATPVSAAALVPQTTGTSGGGVSELSSQSGQNLLHNGQPSGYFPGGTAAAANPRAYPQDVPEMSSHREADPPQEVMGSQVQNHTTGQ</sequence>
<feature type="region of interest" description="Disordered" evidence="1">
    <location>
        <begin position="350"/>
        <end position="407"/>
    </location>
</feature>
<evidence type="ECO:0000256" key="2">
    <source>
        <dbReference type="SAM" id="Phobius"/>
    </source>
</evidence>
<gene>
    <name evidence="3" type="ORF">C8A00DRAFT_19695</name>
</gene>
<keyword evidence="2" id="KW-1133">Transmembrane helix</keyword>
<evidence type="ECO:0000313" key="4">
    <source>
        <dbReference type="Proteomes" id="UP001302745"/>
    </source>
</evidence>
<feature type="region of interest" description="Disordered" evidence="1">
    <location>
        <begin position="420"/>
        <end position="495"/>
    </location>
</feature>
<dbReference type="EMBL" id="MU857363">
    <property type="protein sequence ID" value="KAK4148480.1"/>
    <property type="molecule type" value="Genomic_DNA"/>
</dbReference>
<keyword evidence="2" id="KW-0472">Membrane</keyword>
<protein>
    <submittedName>
        <fullName evidence="3">Uncharacterized protein</fullName>
    </submittedName>
</protein>
<keyword evidence="4" id="KW-1185">Reference proteome</keyword>
<keyword evidence="2" id="KW-0812">Transmembrane</keyword>
<proteinExistence type="predicted"/>
<feature type="compositionally biased region" description="Low complexity" evidence="1">
    <location>
        <begin position="363"/>
        <end position="374"/>
    </location>
</feature>
<feature type="compositionally biased region" description="Polar residues" evidence="1">
    <location>
        <begin position="484"/>
        <end position="495"/>
    </location>
</feature>
<comment type="caution">
    <text evidence="3">The sequence shown here is derived from an EMBL/GenBank/DDBJ whole genome shotgun (WGS) entry which is preliminary data.</text>
</comment>
<organism evidence="3 4">
    <name type="scientific">Chaetomidium leptoderma</name>
    <dbReference type="NCBI Taxonomy" id="669021"/>
    <lineage>
        <taxon>Eukaryota</taxon>
        <taxon>Fungi</taxon>
        <taxon>Dikarya</taxon>
        <taxon>Ascomycota</taxon>
        <taxon>Pezizomycotina</taxon>
        <taxon>Sordariomycetes</taxon>
        <taxon>Sordariomycetidae</taxon>
        <taxon>Sordariales</taxon>
        <taxon>Chaetomiaceae</taxon>
        <taxon>Chaetomidium</taxon>
    </lineage>
</organism>
<evidence type="ECO:0000256" key="1">
    <source>
        <dbReference type="SAM" id="MobiDB-lite"/>
    </source>
</evidence>
<reference evidence="3" key="1">
    <citation type="journal article" date="2023" name="Mol. Phylogenet. Evol.">
        <title>Genome-scale phylogeny and comparative genomics of the fungal order Sordariales.</title>
        <authorList>
            <person name="Hensen N."/>
            <person name="Bonometti L."/>
            <person name="Westerberg I."/>
            <person name="Brannstrom I.O."/>
            <person name="Guillou S."/>
            <person name="Cros-Aarteil S."/>
            <person name="Calhoun S."/>
            <person name="Haridas S."/>
            <person name="Kuo A."/>
            <person name="Mondo S."/>
            <person name="Pangilinan J."/>
            <person name="Riley R."/>
            <person name="LaButti K."/>
            <person name="Andreopoulos B."/>
            <person name="Lipzen A."/>
            <person name="Chen C."/>
            <person name="Yan M."/>
            <person name="Daum C."/>
            <person name="Ng V."/>
            <person name="Clum A."/>
            <person name="Steindorff A."/>
            <person name="Ohm R.A."/>
            <person name="Martin F."/>
            <person name="Silar P."/>
            <person name="Natvig D.O."/>
            <person name="Lalanne C."/>
            <person name="Gautier V."/>
            <person name="Ament-Velasquez S.L."/>
            <person name="Kruys A."/>
            <person name="Hutchinson M.I."/>
            <person name="Powell A.J."/>
            <person name="Barry K."/>
            <person name="Miller A.N."/>
            <person name="Grigoriev I.V."/>
            <person name="Debuchy R."/>
            <person name="Gladieux P."/>
            <person name="Hiltunen Thoren M."/>
            <person name="Johannesson H."/>
        </authorList>
    </citation>
    <scope>NUCLEOTIDE SEQUENCE</scope>
    <source>
        <strain evidence="3">CBS 538.74</strain>
    </source>
</reference>
<dbReference type="AlphaFoldDB" id="A0AAN6VBY5"/>
<feature type="transmembrane region" description="Helical" evidence="2">
    <location>
        <begin position="323"/>
        <end position="342"/>
    </location>
</feature>
<evidence type="ECO:0000313" key="3">
    <source>
        <dbReference type="EMBL" id="KAK4148480.1"/>
    </source>
</evidence>
<reference evidence="3" key="2">
    <citation type="submission" date="2023-05" db="EMBL/GenBank/DDBJ databases">
        <authorList>
            <consortium name="Lawrence Berkeley National Laboratory"/>
            <person name="Steindorff A."/>
            <person name="Hensen N."/>
            <person name="Bonometti L."/>
            <person name="Westerberg I."/>
            <person name="Brannstrom I.O."/>
            <person name="Guillou S."/>
            <person name="Cros-Aarteil S."/>
            <person name="Calhoun S."/>
            <person name="Haridas S."/>
            <person name="Kuo A."/>
            <person name="Mondo S."/>
            <person name="Pangilinan J."/>
            <person name="Riley R."/>
            <person name="Labutti K."/>
            <person name="Andreopoulos B."/>
            <person name="Lipzen A."/>
            <person name="Chen C."/>
            <person name="Yanf M."/>
            <person name="Daum C."/>
            <person name="Ng V."/>
            <person name="Clum A."/>
            <person name="Ohm R."/>
            <person name="Martin F."/>
            <person name="Silar P."/>
            <person name="Natvig D."/>
            <person name="Lalanne C."/>
            <person name="Gautier V."/>
            <person name="Ament-Velasquez S.L."/>
            <person name="Kruys A."/>
            <person name="Hutchinson M.I."/>
            <person name="Powell A.J."/>
            <person name="Barry K."/>
            <person name="Miller A.N."/>
            <person name="Grigoriev I.V."/>
            <person name="Debuchy R."/>
            <person name="Gladieux P."/>
            <person name="Thoren M.H."/>
            <person name="Johannesson H."/>
        </authorList>
    </citation>
    <scope>NUCLEOTIDE SEQUENCE</scope>
    <source>
        <strain evidence="3">CBS 538.74</strain>
    </source>
</reference>
<feature type="compositionally biased region" description="Polar residues" evidence="1">
    <location>
        <begin position="432"/>
        <end position="447"/>
    </location>
</feature>